<keyword evidence="3 6" id="KW-0732">Signal</keyword>
<evidence type="ECO:0000256" key="3">
    <source>
        <dbReference type="ARBA" id="ARBA00022729"/>
    </source>
</evidence>
<evidence type="ECO:0000256" key="1">
    <source>
        <dbReference type="ARBA" id="ARBA00004196"/>
    </source>
</evidence>
<dbReference type="Gene3D" id="2.60.40.1220">
    <property type="match status" value="1"/>
</dbReference>
<dbReference type="GO" id="GO:0005507">
    <property type="term" value="F:copper ion binding"/>
    <property type="evidence" value="ECO:0007669"/>
    <property type="project" value="InterPro"/>
</dbReference>
<dbReference type="InterPro" id="IPR014755">
    <property type="entry name" value="Cu-Rt/internalin_Ig-like"/>
</dbReference>
<feature type="transmembrane region" description="Helical" evidence="5">
    <location>
        <begin position="152"/>
        <end position="176"/>
    </location>
</feature>
<feature type="domain" description="CopC" evidence="7">
    <location>
        <begin position="32"/>
        <end position="124"/>
    </location>
</feature>
<evidence type="ECO:0000313" key="8">
    <source>
        <dbReference type="EMBL" id="EGD54252.1"/>
    </source>
</evidence>
<accession>F1YM01</accession>
<keyword evidence="9" id="KW-1185">Reference proteome</keyword>
<dbReference type="InterPro" id="IPR007348">
    <property type="entry name" value="CopC_dom"/>
</dbReference>
<dbReference type="GO" id="GO:0046688">
    <property type="term" value="P:response to copper ion"/>
    <property type="evidence" value="ECO:0007669"/>
    <property type="project" value="InterPro"/>
</dbReference>
<reference evidence="8 9" key="1">
    <citation type="journal article" date="2011" name="J. Bacteriol.">
        <title>Draft Genome Sequence of Gordonia neofelifaecis NRRL B-59395, a Cholesterol-Degrading Actinomycete.</title>
        <authorList>
            <person name="Ge F."/>
            <person name="Li W."/>
            <person name="Chen G."/>
            <person name="Liu Y."/>
            <person name="Zhang G."/>
            <person name="Yong B."/>
            <person name="Wang Q."/>
            <person name="Wang N."/>
            <person name="Huang Z."/>
            <person name="Li W."/>
            <person name="Wang J."/>
            <person name="Wu C."/>
            <person name="Xie Q."/>
            <person name="Liu G."/>
        </authorList>
    </citation>
    <scope>NUCLEOTIDE SEQUENCE [LARGE SCALE GENOMIC DNA]</scope>
    <source>
        <strain evidence="8 9">NRRL B-59395</strain>
    </source>
</reference>
<evidence type="ECO:0000256" key="6">
    <source>
        <dbReference type="SAM" id="SignalP"/>
    </source>
</evidence>
<evidence type="ECO:0000259" key="7">
    <source>
        <dbReference type="Pfam" id="PF04234"/>
    </source>
</evidence>
<evidence type="ECO:0000313" key="9">
    <source>
        <dbReference type="Proteomes" id="UP000035065"/>
    </source>
</evidence>
<dbReference type="OrthoDB" id="5242236at2"/>
<dbReference type="GO" id="GO:0005886">
    <property type="term" value="C:plasma membrane"/>
    <property type="evidence" value="ECO:0007669"/>
    <property type="project" value="TreeGrafter"/>
</dbReference>
<keyword evidence="5" id="KW-1133">Transmembrane helix</keyword>
<dbReference type="InterPro" id="IPR032694">
    <property type="entry name" value="CopC/D"/>
</dbReference>
<dbReference type="GO" id="GO:0030313">
    <property type="term" value="C:cell envelope"/>
    <property type="evidence" value="ECO:0007669"/>
    <property type="project" value="UniProtKB-SubCell"/>
</dbReference>
<dbReference type="Proteomes" id="UP000035065">
    <property type="component" value="Unassembled WGS sequence"/>
</dbReference>
<gene>
    <name evidence="8" type="ORF">SCNU_14726</name>
</gene>
<name>F1YM01_9ACTN</name>
<dbReference type="Pfam" id="PF04234">
    <property type="entry name" value="CopC"/>
    <property type="match status" value="1"/>
</dbReference>
<keyword evidence="2" id="KW-0479">Metal-binding</keyword>
<sequence length="181" mass="18555">MSRFLVRSSVFAVFAAAAALLVGLVAGPASAHSALVGSSPEQGAKIATAPDKVTLTFNEDLKSSYAVLKVVGPDNHFWQQGEPTVDGTEMSVALNGLGPAGEYKVNYRVTSADGHPVEGQTTFELTAAGTGTPGPVADDWQPDTSHDGLGGWAIAGIVIGAIGVIALVVGVLVLMITRSRR</sequence>
<dbReference type="SUPFAM" id="SSF81296">
    <property type="entry name" value="E set domains"/>
    <property type="match status" value="1"/>
</dbReference>
<dbReference type="GO" id="GO:0042597">
    <property type="term" value="C:periplasmic space"/>
    <property type="evidence" value="ECO:0007669"/>
    <property type="project" value="InterPro"/>
</dbReference>
<comment type="subcellular location">
    <subcellularLocation>
        <location evidence="1">Cell envelope</location>
    </subcellularLocation>
</comment>
<dbReference type="PANTHER" id="PTHR34820">
    <property type="entry name" value="INNER MEMBRANE PROTEIN YEBZ"/>
    <property type="match status" value="1"/>
</dbReference>
<dbReference type="GO" id="GO:0006825">
    <property type="term" value="P:copper ion transport"/>
    <property type="evidence" value="ECO:0007669"/>
    <property type="project" value="InterPro"/>
</dbReference>
<keyword evidence="4" id="KW-0186">Copper</keyword>
<evidence type="ECO:0000256" key="5">
    <source>
        <dbReference type="SAM" id="Phobius"/>
    </source>
</evidence>
<dbReference type="EMBL" id="AEUD01000013">
    <property type="protein sequence ID" value="EGD54252.1"/>
    <property type="molecule type" value="Genomic_DNA"/>
</dbReference>
<dbReference type="STRING" id="644548.SCNU_14726"/>
<evidence type="ECO:0000256" key="2">
    <source>
        <dbReference type="ARBA" id="ARBA00022723"/>
    </source>
</evidence>
<dbReference type="RefSeq" id="WP_009680143.1">
    <property type="nucleotide sequence ID" value="NZ_AEUD01000013.1"/>
</dbReference>
<feature type="chain" id="PRO_5003272134" evidence="6">
    <location>
        <begin position="32"/>
        <end position="181"/>
    </location>
</feature>
<dbReference type="PANTHER" id="PTHR34820:SF4">
    <property type="entry name" value="INNER MEMBRANE PROTEIN YEBZ"/>
    <property type="match status" value="1"/>
</dbReference>
<proteinExistence type="predicted"/>
<protein>
    <submittedName>
        <fullName evidence="8">Copper resistance protein CopC</fullName>
    </submittedName>
</protein>
<keyword evidence="5" id="KW-0472">Membrane</keyword>
<comment type="caution">
    <text evidence="8">The sequence shown here is derived from an EMBL/GenBank/DDBJ whole genome shotgun (WGS) entry which is preliminary data.</text>
</comment>
<dbReference type="InterPro" id="IPR014756">
    <property type="entry name" value="Ig_E-set"/>
</dbReference>
<organism evidence="8 9">
    <name type="scientific">Gordonia neofelifaecis NRRL B-59395</name>
    <dbReference type="NCBI Taxonomy" id="644548"/>
    <lineage>
        <taxon>Bacteria</taxon>
        <taxon>Bacillati</taxon>
        <taxon>Actinomycetota</taxon>
        <taxon>Actinomycetes</taxon>
        <taxon>Mycobacteriales</taxon>
        <taxon>Gordoniaceae</taxon>
        <taxon>Gordonia</taxon>
    </lineage>
</organism>
<dbReference type="AlphaFoldDB" id="F1YM01"/>
<keyword evidence="5" id="KW-0812">Transmembrane</keyword>
<evidence type="ECO:0000256" key="4">
    <source>
        <dbReference type="ARBA" id="ARBA00023008"/>
    </source>
</evidence>
<dbReference type="eggNOG" id="COG2372">
    <property type="taxonomic scope" value="Bacteria"/>
</dbReference>
<feature type="signal peptide" evidence="6">
    <location>
        <begin position="1"/>
        <end position="31"/>
    </location>
</feature>